<evidence type="ECO:0000313" key="1">
    <source>
        <dbReference type="EMBL" id="CAK9251496.1"/>
    </source>
</evidence>
<evidence type="ECO:0008006" key="3">
    <source>
        <dbReference type="Google" id="ProtNLM"/>
    </source>
</evidence>
<protein>
    <recommendedName>
        <fullName evidence="3">Tetratricopeptide repeat protein</fullName>
    </recommendedName>
</protein>
<gene>
    <name evidence="1" type="ORF">CSSPJE1EN1_LOCUS26874</name>
</gene>
<keyword evidence="2" id="KW-1185">Reference proteome</keyword>
<organism evidence="1 2">
    <name type="scientific">Sphagnum jensenii</name>
    <dbReference type="NCBI Taxonomy" id="128206"/>
    <lineage>
        <taxon>Eukaryota</taxon>
        <taxon>Viridiplantae</taxon>
        <taxon>Streptophyta</taxon>
        <taxon>Embryophyta</taxon>
        <taxon>Bryophyta</taxon>
        <taxon>Sphagnophytina</taxon>
        <taxon>Sphagnopsida</taxon>
        <taxon>Sphagnales</taxon>
        <taxon>Sphagnaceae</taxon>
        <taxon>Sphagnum</taxon>
    </lineage>
</organism>
<comment type="caution">
    <text evidence="1">The sequence shown here is derived from an EMBL/GenBank/DDBJ whole genome shotgun (WGS) entry which is preliminary data.</text>
</comment>
<sequence length="404" mass="46758">MQKGLLPQVKTKLKQLQSDAGKYEMHEIALQALQIEAAIYAREQYKSITTKDLDHWYANTVFLTQKIDAESFSKYSISKAQKIQVSAGGKSASSAAAVKEILNETRTIKQTALTQKAKMDLLQTEALYHFMDQDTPRAFTINENFISLMESQHHLIEFAPQRYFSALNNYLIDCFVLKKEKELRSGLDKMRSLKSDRAFKKTSNLEPNIFRITYQVELNYLIAAGQFSKALQILPLVKEGLSMYQDKIPLHHHMNMEYLLAYILFGVGRYDEASTQLDKLQQHSRSETAVLIDDVASIMQIICHFEMRNYSIIDSLVKSCKRKLSERKKSMPSDLEFDVLNGILSFSIKEPDLKDWRKLWDKLCKDSKGQKPQSPHNDYFDLFNYVYAKSLNKTYEAVWNEPKH</sequence>
<dbReference type="EMBL" id="CAXAQS010000397">
    <property type="protein sequence ID" value="CAK9251496.1"/>
    <property type="molecule type" value="Genomic_DNA"/>
</dbReference>
<accession>A0ABP0VAN1</accession>
<name>A0ABP0VAN1_9BRYO</name>
<reference evidence="1" key="1">
    <citation type="submission" date="2024-02" db="EMBL/GenBank/DDBJ databases">
        <authorList>
            <consortium name="ELIXIR-Norway"/>
            <consortium name="Elixir Norway"/>
        </authorList>
    </citation>
    <scope>NUCLEOTIDE SEQUENCE</scope>
</reference>
<proteinExistence type="predicted"/>
<dbReference type="Proteomes" id="UP001497444">
    <property type="component" value="Unassembled WGS sequence"/>
</dbReference>
<evidence type="ECO:0000313" key="2">
    <source>
        <dbReference type="Proteomes" id="UP001497444"/>
    </source>
</evidence>